<comment type="similarity">
    <text evidence="1">Belongs to the YciI family.</text>
</comment>
<dbReference type="EMBL" id="NKDB02000005">
    <property type="protein sequence ID" value="RKJ94587.1"/>
    <property type="molecule type" value="Genomic_DNA"/>
</dbReference>
<dbReference type="Gene3D" id="3.30.70.1060">
    <property type="entry name" value="Dimeric alpha+beta barrel"/>
    <property type="match status" value="1"/>
</dbReference>
<evidence type="ECO:0000313" key="3">
    <source>
        <dbReference type="EMBL" id="RKJ94587.1"/>
    </source>
</evidence>
<accession>A0A420K824</accession>
<evidence type="ECO:0000313" key="4">
    <source>
        <dbReference type="Proteomes" id="UP000216225"/>
    </source>
</evidence>
<dbReference type="Proteomes" id="UP000216225">
    <property type="component" value="Unassembled WGS sequence"/>
</dbReference>
<sequence length="98" mass="11277">MPYHIETWDDIERGHLRKELRQVHLAYVQQQAGIVLAAGAKLNDDGTDAGGGVYIVDVDTREEAERFIAGDPFHAHGLFREVRVQRWRKAFFDRQCLV</sequence>
<dbReference type="RefSeq" id="WP_094437161.1">
    <property type="nucleotide sequence ID" value="NZ_AP024172.1"/>
</dbReference>
<organism evidence="3 4">
    <name type="scientific">Alicycliphilus denitrificans</name>
    <dbReference type="NCBI Taxonomy" id="179636"/>
    <lineage>
        <taxon>Bacteria</taxon>
        <taxon>Pseudomonadati</taxon>
        <taxon>Pseudomonadota</taxon>
        <taxon>Betaproteobacteria</taxon>
        <taxon>Burkholderiales</taxon>
        <taxon>Comamonadaceae</taxon>
        <taxon>Alicycliphilus</taxon>
    </lineage>
</organism>
<dbReference type="InterPro" id="IPR005545">
    <property type="entry name" value="YCII"/>
</dbReference>
<protein>
    <submittedName>
        <fullName evidence="3">YciI family protein</fullName>
    </submittedName>
</protein>
<dbReference type="InterPro" id="IPR051807">
    <property type="entry name" value="Sec-metab_biosynth-assoc"/>
</dbReference>
<comment type="caution">
    <text evidence="3">The sequence shown here is derived from an EMBL/GenBank/DDBJ whole genome shotgun (WGS) entry which is preliminary data.</text>
</comment>
<dbReference type="PANTHER" id="PTHR33606:SF3">
    <property type="entry name" value="PROTEIN YCII"/>
    <property type="match status" value="1"/>
</dbReference>
<gene>
    <name evidence="3" type="ORF">CE154_019945</name>
</gene>
<dbReference type="AlphaFoldDB" id="A0A420K824"/>
<dbReference type="Pfam" id="PF03795">
    <property type="entry name" value="YCII"/>
    <property type="match status" value="1"/>
</dbReference>
<evidence type="ECO:0000256" key="1">
    <source>
        <dbReference type="ARBA" id="ARBA00007689"/>
    </source>
</evidence>
<dbReference type="InterPro" id="IPR011008">
    <property type="entry name" value="Dimeric_a/b-barrel"/>
</dbReference>
<evidence type="ECO:0000259" key="2">
    <source>
        <dbReference type="Pfam" id="PF03795"/>
    </source>
</evidence>
<name>A0A420K824_9BURK</name>
<dbReference type="PANTHER" id="PTHR33606">
    <property type="entry name" value="PROTEIN YCII"/>
    <property type="match status" value="1"/>
</dbReference>
<proteinExistence type="inferred from homology"/>
<feature type="domain" description="YCII-related" evidence="2">
    <location>
        <begin position="15"/>
        <end position="88"/>
    </location>
</feature>
<reference evidence="3 4" key="1">
    <citation type="submission" date="2018-09" db="EMBL/GenBank/DDBJ databases">
        <title>Genome comparison of Alicycliphilus sp. BQ1, a polyurethanolytic bacterium, with its closest phylogenetic relatives Alicycliphilus denitrificans BC and K601, unable to attack polyurethane.</title>
        <authorList>
            <person name="Loza-Tavera H."/>
            <person name="Lozano L."/>
            <person name="Cevallos M."/>
            <person name="Maya-Lucas O."/>
            <person name="Garcia-Mena J."/>
            <person name="Hernandez J."/>
        </authorList>
    </citation>
    <scope>NUCLEOTIDE SEQUENCE [LARGE SCALE GENOMIC DNA]</scope>
    <source>
        <strain evidence="3 4">BQ1</strain>
    </source>
</reference>
<dbReference type="SUPFAM" id="SSF54909">
    <property type="entry name" value="Dimeric alpha+beta barrel"/>
    <property type="match status" value="1"/>
</dbReference>